<dbReference type="EMBL" id="UINC01167643">
    <property type="protein sequence ID" value="SVD70262.1"/>
    <property type="molecule type" value="Genomic_DNA"/>
</dbReference>
<organism evidence="1">
    <name type="scientific">marine metagenome</name>
    <dbReference type="NCBI Taxonomy" id="408172"/>
    <lineage>
        <taxon>unclassified sequences</taxon>
        <taxon>metagenomes</taxon>
        <taxon>ecological metagenomes</taxon>
    </lineage>
</organism>
<sequence length="153" mass="18981">MGNYELVHRNIDEYEDSSDYFKFSFVRNPYNRLYSWIYESKQYNECWKNIYPTREEFNSFVRNELYNLKTQYSFIKDKMNFIGRFENLQEDFDIICDMIGLKKGRLPHIMQSGHPDYYKDGYPMDKIFDKNKNYDYLRMYDDDVKELVHDKYE</sequence>
<dbReference type="GO" id="GO:0016020">
    <property type="term" value="C:membrane"/>
    <property type="evidence" value="ECO:0007669"/>
    <property type="project" value="InterPro"/>
</dbReference>
<dbReference type="Pfam" id="PF03567">
    <property type="entry name" value="Sulfotransfer_2"/>
    <property type="match status" value="1"/>
</dbReference>
<gene>
    <name evidence="1" type="ORF">METZ01_LOCUS423116</name>
</gene>
<name>A0A382XGQ8_9ZZZZ</name>
<proteinExistence type="predicted"/>
<reference evidence="1" key="1">
    <citation type="submission" date="2018-05" db="EMBL/GenBank/DDBJ databases">
        <authorList>
            <person name="Lanie J.A."/>
            <person name="Ng W.-L."/>
            <person name="Kazmierczak K.M."/>
            <person name="Andrzejewski T.M."/>
            <person name="Davidsen T.M."/>
            <person name="Wayne K.J."/>
            <person name="Tettelin H."/>
            <person name="Glass J.I."/>
            <person name="Rusch D."/>
            <person name="Podicherti R."/>
            <person name="Tsui H.-C.T."/>
            <person name="Winkler M.E."/>
        </authorList>
    </citation>
    <scope>NUCLEOTIDE SEQUENCE</scope>
</reference>
<evidence type="ECO:0008006" key="2">
    <source>
        <dbReference type="Google" id="ProtNLM"/>
    </source>
</evidence>
<feature type="non-terminal residue" evidence="1">
    <location>
        <position position="153"/>
    </location>
</feature>
<dbReference type="AlphaFoldDB" id="A0A382XGQ8"/>
<evidence type="ECO:0000313" key="1">
    <source>
        <dbReference type="EMBL" id="SVD70262.1"/>
    </source>
</evidence>
<protein>
    <recommendedName>
        <fullName evidence="2">Sulfotransferase domain-containing protein</fullName>
    </recommendedName>
</protein>
<accession>A0A382XGQ8</accession>
<dbReference type="InterPro" id="IPR005331">
    <property type="entry name" value="Sulfotransferase"/>
</dbReference>
<dbReference type="GO" id="GO:0008146">
    <property type="term" value="F:sulfotransferase activity"/>
    <property type="evidence" value="ECO:0007669"/>
    <property type="project" value="InterPro"/>
</dbReference>